<dbReference type="AlphaFoldDB" id="R4WJA4"/>
<sequence>MLLCTTRVNARLLFSVSFFNMRPSSVAPRFFEVENEET</sequence>
<reference evidence="1 2" key="1">
    <citation type="journal article" date="2013" name="Genome Announc.">
        <title>Complete Genome Sequence of Burkholderia sp. Strain RPE64, Bacterial Symbiont of the Bean Bug Riptortus pedestris.</title>
        <authorList>
            <person name="Shibata T.F."/>
            <person name="Maeda T."/>
            <person name="Nikoh N."/>
            <person name="Yamaguchi K."/>
            <person name="Oshima K."/>
            <person name="Hattori M."/>
            <person name="Nishiyama T."/>
            <person name="Hasebe M."/>
            <person name="Fukatsu T."/>
            <person name="Kikuchi Y."/>
            <person name="Shigenobu S."/>
        </authorList>
    </citation>
    <scope>NUCLEOTIDE SEQUENCE [LARGE SCALE GENOMIC DNA]</scope>
</reference>
<dbReference type="KEGG" id="buo:BRPE64_ACDS27790"/>
<dbReference type="Proteomes" id="UP000013966">
    <property type="component" value="Chromosome 1"/>
</dbReference>
<protein>
    <submittedName>
        <fullName evidence="1">Uncharacterized protein</fullName>
    </submittedName>
</protein>
<dbReference type="PATRIC" id="fig|758793.3.peg.2786"/>
<keyword evidence="2" id="KW-1185">Reference proteome</keyword>
<organism evidence="1 2">
    <name type="scientific">Caballeronia insecticola</name>
    <dbReference type="NCBI Taxonomy" id="758793"/>
    <lineage>
        <taxon>Bacteria</taxon>
        <taxon>Pseudomonadati</taxon>
        <taxon>Pseudomonadota</taxon>
        <taxon>Betaproteobacteria</taxon>
        <taxon>Burkholderiales</taxon>
        <taxon>Burkholderiaceae</taxon>
        <taxon>Caballeronia</taxon>
    </lineage>
</organism>
<evidence type="ECO:0000313" key="1">
    <source>
        <dbReference type="EMBL" id="BAN24533.1"/>
    </source>
</evidence>
<evidence type="ECO:0000313" key="2">
    <source>
        <dbReference type="Proteomes" id="UP000013966"/>
    </source>
</evidence>
<name>R4WJA4_9BURK</name>
<dbReference type="EMBL" id="AP013058">
    <property type="protein sequence ID" value="BAN24533.1"/>
    <property type="molecule type" value="Genomic_DNA"/>
</dbReference>
<accession>R4WJA4</accession>
<gene>
    <name evidence="1" type="ORF">BRPE64_ACDS27790</name>
</gene>
<proteinExistence type="predicted"/>
<dbReference type="STRING" id="758793.BRPE64_ACDS27790"/>
<reference evidence="1 2" key="2">
    <citation type="journal article" date="2018" name="Int. J. Syst. Evol. Microbiol.">
        <title>Burkholderia insecticola sp. nov., a gut symbiotic bacterium of the bean bug Riptortus pedestris.</title>
        <authorList>
            <person name="Takeshita K."/>
            <person name="Tamaki H."/>
            <person name="Ohbayashi T."/>
            <person name="Meng X.-Y."/>
            <person name="Sone T."/>
            <person name="Mitani Y."/>
            <person name="Peeters C."/>
            <person name="Kikuchi Y."/>
            <person name="Vandamme P."/>
        </authorList>
    </citation>
    <scope>NUCLEOTIDE SEQUENCE [LARGE SCALE GENOMIC DNA]</scope>
    <source>
        <strain evidence="1">RPE64</strain>
    </source>
</reference>
<dbReference type="HOGENOM" id="CLU_3325509_0_0_4"/>